<dbReference type="GO" id="GO:0003677">
    <property type="term" value="F:DNA binding"/>
    <property type="evidence" value="ECO:0007669"/>
    <property type="project" value="UniProtKB-KW"/>
</dbReference>
<dbReference type="InterPro" id="IPR011010">
    <property type="entry name" value="DNA_brk_join_enz"/>
</dbReference>
<sequence length="399" mass="44079">MARGKALTVKECEKKRTARGRISDGTVPGLYLSFTATGAKSWTLVWQRGGKFREMGLGSYEAVDLTAARARAFELRKIVTAGGDPLAAREVATKGQETFGDAADTFITEMSPAWDNPKHVAQWKSTLGDGYCATLRLKAIDEVATADVLAVLKPIWSKVPETASRLRGRIERVLDAAKARGLRTGENPARWRGHLDQLLPARKRLTRGHHAAMAYVEVPAFMKRLRAAAGVAARSLEFAILTAARSGEVRMAKWGEFDLVTGVWVVPADRMKARREHRVPLSAPAAALLKSIRNPKGAGPSLPEPQPEELVFPSSKLERPLSDMSMTAVLRRLEIEGVTVHGFRSAFRDWSAEETDHPREVAEAALAHIIRDATERAYRRGDALEKRRRLMEDWAAYIA</sequence>
<evidence type="ECO:0000256" key="4">
    <source>
        <dbReference type="ARBA" id="ARBA00023172"/>
    </source>
</evidence>
<evidence type="ECO:0000256" key="2">
    <source>
        <dbReference type="ARBA" id="ARBA00022908"/>
    </source>
</evidence>
<feature type="domain" description="Tyr recombinase" evidence="5">
    <location>
        <begin position="204"/>
        <end position="391"/>
    </location>
</feature>
<evidence type="ECO:0000313" key="7">
    <source>
        <dbReference type="Proteomes" id="UP000996601"/>
    </source>
</evidence>
<dbReference type="Pfam" id="PF22022">
    <property type="entry name" value="Phage_int_M"/>
    <property type="match status" value="1"/>
</dbReference>
<name>A0ABT1R8Y5_9HYPH</name>
<gene>
    <name evidence="6" type="ORF">GB927_016480</name>
</gene>
<comment type="similarity">
    <text evidence="1">Belongs to the 'phage' integrase family.</text>
</comment>
<dbReference type="Pfam" id="PF00589">
    <property type="entry name" value="Phage_integrase"/>
    <property type="match status" value="1"/>
</dbReference>
<keyword evidence="3 6" id="KW-0238">DNA-binding</keyword>
<dbReference type="InterPro" id="IPR025166">
    <property type="entry name" value="Integrase_DNA_bind_dom"/>
</dbReference>
<organism evidence="6 7">
    <name type="scientific">Shinella lacus</name>
    <dbReference type="NCBI Taxonomy" id="2654216"/>
    <lineage>
        <taxon>Bacteria</taxon>
        <taxon>Pseudomonadati</taxon>
        <taxon>Pseudomonadota</taxon>
        <taxon>Alphaproteobacteria</taxon>
        <taxon>Hyphomicrobiales</taxon>
        <taxon>Rhizobiaceae</taxon>
        <taxon>Shinella</taxon>
    </lineage>
</organism>
<evidence type="ECO:0000256" key="1">
    <source>
        <dbReference type="ARBA" id="ARBA00008857"/>
    </source>
</evidence>
<dbReference type="PROSITE" id="PS51898">
    <property type="entry name" value="TYR_RECOMBINASE"/>
    <property type="match status" value="1"/>
</dbReference>
<comment type="caution">
    <text evidence="6">The sequence shown here is derived from an EMBL/GenBank/DDBJ whole genome shotgun (WGS) entry which is preliminary data.</text>
</comment>
<dbReference type="SUPFAM" id="SSF56349">
    <property type="entry name" value="DNA breaking-rejoining enzymes"/>
    <property type="match status" value="1"/>
</dbReference>
<dbReference type="Gene3D" id="3.30.160.390">
    <property type="entry name" value="Integrase, DNA-binding domain"/>
    <property type="match status" value="1"/>
</dbReference>
<keyword evidence="7" id="KW-1185">Reference proteome</keyword>
<dbReference type="InterPro" id="IPR050808">
    <property type="entry name" value="Phage_Integrase"/>
</dbReference>
<dbReference type="Proteomes" id="UP000996601">
    <property type="component" value="Unassembled WGS sequence"/>
</dbReference>
<protein>
    <submittedName>
        <fullName evidence="6">Integrase arm-type DNA-binding domain-containing protein</fullName>
    </submittedName>
</protein>
<dbReference type="InterPro" id="IPR010998">
    <property type="entry name" value="Integrase_recombinase_N"/>
</dbReference>
<dbReference type="Gene3D" id="1.10.150.130">
    <property type="match status" value="1"/>
</dbReference>
<dbReference type="Gene3D" id="1.10.443.10">
    <property type="entry name" value="Intergrase catalytic core"/>
    <property type="match status" value="1"/>
</dbReference>
<dbReference type="CDD" id="cd00801">
    <property type="entry name" value="INT_P4_C"/>
    <property type="match status" value="1"/>
</dbReference>
<dbReference type="InterPro" id="IPR002104">
    <property type="entry name" value="Integrase_catalytic"/>
</dbReference>
<dbReference type="PANTHER" id="PTHR30629:SF2">
    <property type="entry name" value="PROPHAGE INTEGRASE INTS-RELATED"/>
    <property type="match status" value="1"/>
</dbReference>
<evidence type="ECO:0000313" key="6">
    <source>
        <dbReference type="EMBL" id="MCQ4631649.1"/>
    </source>
</evidence>
<proteinExistence type="inferred from homology"/>
<dbReference type="InterPro" id="IPR053876">
    <property type="entry name" value="Phage_int_M"/>
</dbReference>
<dbReference type="InterPro" id="IPR013762">
    <property type="entry name" value="Integrase-like_cat_sf"/>
</dbReference>
<dbReference type="Pfam" id="PF13356">
    <property type="entry name" value="Arm-DNA-bind_3"/>
    <property type="match status" value="1"/>
</dbReference>
<keyword evidence="4" id="KW-0233">DNA recombination</keyword>
<dbReference type="RefSeq" id="WP_256118267.1">
    <property type="nucleotide sequence ID" value="NZ_WHSB02000005.1"/>
</dbReference>
<evidence type="ECO:0000259" key="5">
    <source>
        <dbReference type="PROSITE" id="PS51898"/>
    </source>
</evidence>
<dbReference type="InterPro" id="IPR038488">
    <property type="entry name" value="Integrase_DNA-bd_sf"/>
</dbReference>
<dbReference type="EMBL" id="WHSB02000005">
    <property type="protein sequence ID" value="MCQ4631649.1"/>
    <property type="molecule type" value="Genomic_DNA"/>
</dbReference>
<keyword evidence="2" id="KW-0229">DNA integration</keyword>
<dbReference type="PANTHER" id="PTHR30629">
    <property type="entry name" value="PROPHAGE INTEGRASE"/>
    <property type="match status" value="1"/>
</dbReference>
<reference evidence="6" key="1">
    <citation type="submission" date="2021-07" db="EMBL/GenBank/DDBJ databases">
        <title>Shinella sp. nov., a novel member of the genus Shinella from water.</title>
        <authorList>
            <person name="Deng Y."/>
        </authorList>
    </citation>
    <scope>NUCLEOTIDE SEQUENCE</scope>
    <source>
        <strain evidence="6">CPCC 100929</strain>
    </source>
</reference>
<evidence type="ECO:0000256" key="3">
    <source>
        <dbReference type="ARBA" id="ARBA00023125"/>
    </source>
</evidence>
<accession>A0ABT1R8Y5</accession>